<evidence type="ECO:0000256" key="4">
    <source>
        <dbReference type="ARBA" id="ARBA00022801"/>
    </source>
</evidence>
<evidence type="ECO:0000313" key="10">
    <source>
        <dbReference type="Proteomes" id="UP000571817"/>
    </source>
</evidence>
<sequence length="644" mass="72528">MTTQTTDSTASALELPAPDDTMTWLGDRSRGSLERAREMVRSLKADPPCDALAVLRAWNDVEIEISNARASAAVYSETNPEKDVREAADVTMQQVDEFATDLGLDGELFEIFDALSSEGLDPTATRLLERQLRDFRRSGVDRDEATRARLRELAQLELRASQEFGRNMREGVRSIRVRPEDLAGMPADWLTSHEPDDDGLITVTTDYPDSVPVGTFCSVPATRRAISFERLNIAWPANDAVLQRLLTLRAEHAGLLGYKDWADFNAETKMIRTGSAINEFIDKIVAASTDAAQRDKQIVLDRLRQDDPDAQDIYGYDLPYYSELVRKERYDVDAQLVRTFFRFDAVLQGLLAVTGRLFGLTWEPVPAAPVWAPDVAAYDVLRDGTRIGRIYLDLHPREGKYKHAAQFTLVEGVRGRQLPEGVLVCNFSRGLMEHSEVTTFFHEFGHLIHHIVGGTQDWVEFTGVSTEWDFVEAPSQMLEEWAWDPTVLAEFAVDADGAVIPEALVRRMRTADDFGKGYLARTQMFYAALSVGIHQHRPEDLTTAVREAQQRYSVFPYIEDTHFQCAFGHLDGYSSGYYTYMWSLVIAKDMFSAFHAEDLFEPHVAARYRDRVLAPGGSKDAADLVADFLGRPYTFDAYAAWLAE</sequence>
<protein>
    <submittedName>
        <fullName evidence="9">Thimet oligopeptidase</fullName>
        <ecNumber evidence="9">3.4.24.15</ecNumber>
    </submittedName>
</protein>
<dbReference type="GO" id="GO:0046872">
    <property type="term" value="F:metal ion binding"/>
    <property type="evidence" value="ECO:0007669"/>
    <property type="project" value="UniProtKB-UniRule"/>
</dbReference>
<organism evidence="9 10">
    <name type="scientific">Allobranchiibius huperziae</name>
    <dbReference type="NCBI Taxonomy" id="1874116"/>
    <lineage>
        <taxon>Bacteria</taxon>
        <taxon>Bacillati</taxon>
        <taxon>Actinomycetota</taxon>
        <taxon>Actinomycetes</taxon>
        <taxon>Micrococcales</taxon>
        <taxon>Dermacoccaceae</taxon>
        <taxon>Allobranchiibius</taxon>
    </lineage>
</organism>
<feature type="domain" description="Peptidase M3A/M3B catalytic" evidence="8">
    <location>
        <begin position="217"/>
        <end position="638"/>
    </location>
</feature>
<name>A0A853DH44_9MICO</name>
<comment type="similarity">
    <text evidence="1 7">Belongs to the peptidase M3 family.</text>
</comment>
<keyword evidence="10" id="KW-1185">Reference proteome</keyword>
<accession>A0A853DH44</accession>
<dbReference type="InterPro" id="IPR024079">
    <property type="entry name" value="MetalloPept_cat_dom_sf"/>
</dbReference>
<dbReference type="Gene3D" id="3.40.390.10">
    <property type="entry name" value="Collagenase (Catalytic Domain)"/>
    <property type="match status" value="1"/>
</dbReference>
<evidence type="ECO:0000256" key="5">
    <source>
        <dbReference type="ARBA" id="ARBA00022833"/>
    </source>
</evidence>
<dbReference type="GO" id="GO:0006518">
    <property type="term" value="P:peptide metabolic process"/>
    <property type="evidence" value="ECO:0007669"/>
    <property type="project" value="TreeGrafter"/>
</dbReference>
<evidence type="ECO:0000256" key="6">
    <source>
        <dbReference type="ARBA" id="ARBA00023049"/>
    </source>
</evidence>
<keyword evidence="4 7" id="KW-0378">Hydrolase</keyword>
<keyword evidence="2 7" id="KW-0645">Protease</keyword>
<keyword evidence="3 7" id="KW-0479">Metal-binding</keyword>
<evidence type="ECO:0000256" key="2">
    <source>
        <dbReference type="ARBA" id="ARBA00022670"/>
    </source>
</evidence>
<keyword evidence="6 7" id="KW-0482">Metalloprotease</keyword>
<evidence type="ECO:0000256" key="3">
    <source>
        <dbReference type="ARBA" id="ARBA00022723"/>
    </source>
</evidence>
<keyword evidence="5 7" id="KW-0862">Zinc</keyword>
<evidence type="ECO:0000313" key="9">
    <source>
        <dbReference type="EMBL" id="NYJ74060.1"/>
    </source>
</evidence>
<comment type="caution">
    <text evidence="9">The sequence shown here is derived from an EMBL/GenBank/DDBJ whole genome shotgun (WGS) entry which is preliminary data.</text>
</comment>
<dbReference type="AlphaFoldDB" id="A0A853DH44"/>
<dbReference type="EC" id="3.4.24.15" evidence="9"/>
<dbReference type="InterPro" id="IPR024077">
    <property type="entry name" value="Neurolysin/TOP_dom2"/>
</dbReference>
<dbReference type="SUPFAM" id="SSF55486">
    <property type="entry name" value="Metalloproteases ('zincins'), catalytic domain"/>
    <property type="match status" value="1"/>
</dbReference>
<dbReference type="EMBL" id="JACCFW010000001">
    <property type="protein sequence ID" value="NYJ74060.1"/>
    <property type="molecule type" value="Genomic_DNA"/>
</dbReference>
<dbReference type="RefSeq" id="WP_343048427.1">
    <property type="nucleotide sequence ID" value="NZ_JACCFW010000001.1"/>
</dbReference>
<dbReference type="InterPro" id="IPR045090">
    <property type="entry name" value="Pept_M3A_M3B"/>
</dbReference>
<dbReference type="PANTHER" id="PTHR11804">
    <property type="entry name" value="PROTEASE M3 THIMET OLIGOPEPTIDASE-RELATED"/>
    <property type="match status" value="1"/>
</dbReference>
<dbReference type="PANTHER" id="PTHR11804:SF84">
    <property type="entry name" value="SACCHAROLYSIN"/>
    <property type="match status" value="1"/>
</dbReference>
<reference evidence="9 10" key="1">
    <citation type="submission" date="2020-07" db="EMBL/GenBank/DDBJ databases">
        <title>Sequencing the genomes of 1000 actinobacteria strains.</title>
        <authorList>
            <person name="Klenk H.-P."/>
        </authorList>
    </citation>
    <scope>NUCLEOTIDE SEQUENCE [LARGE SCALE GENOMIC DNA]</scope>
    <source>
        <strain evidence="9 10">DSM 29531</strain>
    </source>
</reference>
<dbReference type="CDD" id="cd06455">
    <property type="entry name" value="M3A_TOP"/>
    <property type="match status" value="1"/>
</dbReference>
<dbReference type="Pfam" id="PF01432">
    <property type="entry name" value="Peptidase_M3"/>
    <property type="match status" value="1"/>
</dbReference>
<evidence type="ECO:0000256" key="7">
    <source>
        <dbReference type="RuleBase" id="RU003435"/>
    </source>
</evidence>
<dbReference type="GO" id="GO:0006508">
    <property type="term" value="P:proteolysis"/>
    <property type="evidence" value="ECO:0007669"/>
    <property type="project" value="UniProtKB-KW"/>
</dbReference>
<evidence type="ECO:0000259" key="8">
    <source>
        <dbReference type="Pfam" id="PF01432"/>
    </source>
</evidence>
<dbReference type="Proteomes" id="UP000571817">
    <property type="component" value="Unassembled WGS sequence"/>
</dbReference>
<dbReference type="InterPro" id="IPR024080">
    <property type="entry name" value="Neurolysin/TOP_N"/>
</dbReference>
<dbReference type="InterPro" id="IPR001567">
    <property type="entry name" value="Pept_M3A_M3B_dom"/>
</dbReference>
<evidence type="ECO:0000256" key="1">
    <source>
        <dbReference type="ARBA" id="ARBA00006040"/>
    </source>
</evidence>
<dbReference type="Gene3D" id="1.20.1050.40">
    <property type="entry name" value="Endopeptidase. Chain P, domain 1"/>
    <property type="match status" value="1"/>
</dbReference>
<comment type="cofactor">
    <cofactor evidence="7">
        <name>Zn(2+)</name>
        <dbReference type="ChEBI" id="CHEBI:29105"/>
    </cofactor>
    <text evidence="7">Binds 1 zinc ion.</text>
</comment>
<dbReference type="GO" id="GO:0004222">
    <property type="term" value="F:metalloendopeptidase activity"/>
    <property type="evidence" value="ECO:0007669"/>
    <property type="project" value="InterPro"/>
</dbReference>
<dbReference type="Gene3D" id="1.10.1370.10">
    <property type="entry name" value="Neurolysin, domain 3"/>
    <property type="match status" value="1"/>
</dbReference>
<gene>
    <name evidence="9" type="ORF">HNR15_001023</name>
</gene>
<proteinExistence type="inferred from homology"/>